<dbReference type="Pfam" id="PF16036">
    <property type="entry name" value="Chalcone_3"/>
    <property type="match status" value="1"/>
</dbReference>
<dbReference type="eggNOG" id="ENOG503372D">
    <property type="taxonomic scope" value="Bacteria"/>
</dbReference>
<evidence type="ECO:0000256" key="1">
    <source>
        <dbReference type="SAM" id="SignalP"/>
    </source>
</evidence>
<accession>A0A086ANY0</accession>
<evidence type="ECO:0000313" key="5">
    <source>
        <dbReference type="Proteomes" id="UP000028712"/>
    </source>
</evidence>
<dbReference type="Proteomes" id="UP000028712">
    <property type="component" value="Unassembled WGS sequence"/>
</dbReference>
<dbReference type="STRING" id="991.IW20_05715"/>
<organism evidence="3 5">
    <name type="scientific">Flavobacterium hydatis</name>
    <name type="common">Cytophaga aquatilis</name>
    <dbReference type="NCBI Taxonomy" id="991"/>
    <lineage>
        <taxon>Bacteria</taxon>
        <taxon>Pseudomonadati</taxon>
        <taxon>Bacteroidota</taxon>
        <taxon>Flavobacteriia</taxon>
        <taxon>Flavobacteriales</taxon>
        <taxon>Flavobacteriaceae</taxon>
        <taxon>Flavobacterium</taxon>
    </lineage>
</organism>
<evidence type="ECO:0000313" key="4">
    <source>
        <dbReference type="EMBL" id="OXA96858.1"/>
    </source>
</evidence>
<dbReference type="EMBL" id="MUGY01000004">
    <property type="protein sequence ID" value="OXA96858.1"/>
    <property type="molecule type" value="Genomic_DNA"/>
</dbReference>
<feature type="signal peptide" evidence="1">
    <location>
        <begin position="1"/>
        <end position="21"/>
    </location>
</feature>
<dbReference type="SUPFAM" id="SSF54626">
    <property type="entry name" value="Chalcone isomerase"/>
    <property type="match status" value="1"/>
</dbReference>
<feature type="domain" description="Chalcone isomerase" evidence="2">
    <location>
        <begin position="26"/>
        <end position="190"/>
    </location>
</feature>
<feature type="chain" id="PRO_5001802962" evidence="1">
    <location>
        <begin position="22"/>
        <end position="191"/>
    </location>
</feature>
<name>A0A086ANY0_FLAHY</name>
<evidence type="ECO:0000313" key="3">
    <source>
        <dbReference type="EMBL" id="KFF18394.1"/>
    </source>
</evidence>
<keyword evidence="6" id="KW-1185">Reference proteome</keyword>
<reference evidence="3 5" key="1">
    <citation type="submission" date="2014-07" db="EMBL/GenBank/DDBJ databases">
        <title>Genome of Flavobacterium hydatis DSM 2063.</title>
        <authorList>
            <person name="Pipes S.E."/>
            <person name="Stropko S.J."/>
            <person name="Newman J.D."/>
        </authorList>
    </citation>
    <scope>NUCLEOTIDE SEQUENCE [LARGE SCALE GENOMIC DNA]</scope>
    <source>
        <strain evidence="3 5">DSM 2063</strain>
    </source>
</reference>
<gene>
    <name evidence="4" type="ORF">B0A62_06300</name>
    <name evidence="3" type="ORF">IW20_05715</name>
</gene>
<dbReference type="GO" id="GO:0016872">
    <property type="term" value="F:intramolecular lyase activity"/>
    <property type="evidence" value="ECO:0007669"/>
    <property type="project" value="InterPro"/>
</dbReference>
<keyword evidence="3" id="KW-0413">Isomerase</keyword>
<dbReference type="RefSeq" id="WP_035619725.1">
    <property type="nucleotide sequence ID" value="NZ_JBEWQG010000017.1"/>
</dbReference>
<proteinExistence type="predicted"/>
<dbReference type="Proteomes" id="UP000198424">
    <property type="component" value="Unassembled WGS sequence"/>
</dbReference>
<keyword evidence="1" id="KW-0732">Signal</keyword>
<dbReference type="OrthoDB" id="270742at2"/>
<dbReference type="InterPro" id="IPR016088">
    <property type="entry name" value="Chalcone_isomerase_3-sand"/>
</dbReference>
<sequence>MKNFLLSLTLILTLQFSTVTAQQSFDIEGVIVPRTIQFQNKALSLNGAGARSAMWSGLYVQALYLSQLSQDPKFIIDSDTEMAIRIEITSTLVSAKKLTKSMDDNFKKTAGNNVETLRPRIEEFKSFLSDEITKGDVYKLIYSPIDTSVWVYKNEQLKGKIPGFDFKKALFAIWLSDKPADDKLKDQLLGK</sequence>
<dbReference type="Gene3D" id="3.50.70.10">
    <property type="match status" value="1"/>
</dbReference>
<dbReference type="AlphaFoldDB" id="A0A086ANY0"/>
<protein>
    <submittedName>
        <fullName evidence="3">Chalcone isomerase</fullName>
    </submittedName>
</protein>
<evidence type="ECO:0000313" key="6">
    <source>
        <dbReference type="Proteomes" id="UP000198424"/>
    </source>
</evidence>
<dbReference type="InterPro" id="IPR036298">
    <property type="entry name" value="Chalcone_isomerase_sf"/>
</dbReference>
<evidence type="ECO:0000259" key="2">
    <source>
        <dbReference type="Pfam" id="PF16036"/>
    </source>
</evidence>
<dbReference type="InterPro" id="IPR016087">
    <property type="entry name" value="Chalcone_isomerase"/>
</dbReference>
<reference evidence="4 6" key="2">
    <citation type="submission" date="2016-11" db="EMBL/GenBank/DDBJ databases">
        <title>Whole genomes of Flavobacteriaceae.</title>
        <authorList>
            <person name="Stine C."/>
            <person name="Li C."/>
            <person name="Tadesse D."/>
        </authorList>
    </citation>
    <scope>NUCLEOTIDE SEQUENCE [LARGE SCALE GENOMIC DNA]</scope>
    <source>
        <strain evidence="4 6">ATCC 29551</strain>
    </source>
</reference>
<comment type="caution">
    <text evidence="3">The sequence shown here is derived from an EMBL/GenBank/DDBJ whole genome shotgun (WGS) entry which is preliminary data.</text>
</comment>
<dbReference type="EMBL" id="JPRM01000006">
    <property type="protein sequence ID" value="KFF18394.1"/>
    <property type="molecule type" value="Genomic_DNA"/>
</dbReference>